<dbReference type="OrthoDB" id="4772757at2759"/>
<dbReference type="Proteomes" id="UP000683360">
    <property type="component" value="Unassembled WGS sequence"/>
</dbReference>
<dbReference type="PANTHER" id="PTHR24171">
    <property type="entry name" value="ANKYRIN REPEAT DOMAIN-CONTAINING PROTEIN 39-RELATED"/>
    <property type="match status" value="1"/>
</dbReference>
<dbReference type="PROSITE" id="PS50297">
    <property type="entry name" value="ANK_REP_REGION"/>
    <property type="match status" value="3"/>
</dbReference>
<organism evidence="4 5">
    <name type="scientific">Mytilus edulis</name>
    <name type="common">Blue mussel</name>
    <dbReference type="NCBI Taxonomy" id="6550"/>
    <lineage>
        <taxon>Eukaryota</taxon>
        <taxon>Metazoa</taxon>
        <taxon>Spiralia</taxon>
        <taxon>Lophotrochozoa</taxon>
        <taxon>Mollusca</taxon>
        <taxon>Bivalvia</taxon>
        <taxon>Autobranchia</taxon>
        <taxon>Pteriomorphia</taxon>
        <taxon>Mytilida</taxon>
        <taxon>Mytiloidea</taxon>
        <taxon>Mytilidae</taxon>
        <taxon>Mytilinae</taxon>
        <taxon>Mytilus</taxon>
    </lineage>
</organism>
<dbReference type="Pfam" id="PF12796">
    <property type="entry name" value="Ank_2"/>
    <property type="match status" value="3"/>
</dbReference>
<feature type="repeat" description="ANK" evidence="3">
    <location>
        <begin position="119"/>
        <end position="151"/>
    </location>
</feature>
<evidence type="ECO:0000256" key="3">
    <source>
        <dbReference type="PROSITE-ProRule" id="PRU00023"/>
    </source>
</evidence>
<dbReference type="InterPro" id="IPR002110">
    <property type="entry name" value="Ankyrin_rpt"/>
</dbReference>
<keyword evidence="1" id="KW-0677">Repeat</keyword>
<dbReference type="InterPro" id="IPR036770">
    <property type="entry name" value="Ankyrin_rpt-contain_sf"/>
</dbReference>
<protein>
    <submittedName>
        <fullName evidence="4">Uncharacterized protein</fullName>
    </submittedName>
</protein>
<evidence type="ECO:0000256" key="2">
    <source>
        <dbReference type="ARBA" id="ARBA00023043"/>
    </source>
</evidence>
<accession>A0A8S3RIC1</accession>
<evidence type="ECO:0000313" key="4">
    <source>
        <dbReference type="EMBL" id="CAG2204842.1"/>
    </source>
</evidence>
<dbReference type="PROSITE" id="PS50088">
    <property type="entry name" value="ANK_REPEAT"/>
    <property type="match status" value="4"/>
</dbReference>
<dbReference type="SMART" id="SM00248">
    <property type="entry name" value="ANK"/>
    <property type="match status" value="7"/>
</dbReference>
<proteinExistence type="predicted"/>
<dbReference type="Pfam" id="PF00023">
    <property type="entry name" value="Ank"/>
    <property type="match status" value="1"/>
</dbReference>
<comment type="caution">
    <text evidence="4">The sequence shown here is derived from an EMBL/GenBank/DDBJ whole genome shotgun (WGS) entry which is preliminary data.</text>
</comment>
<name>A0A8S3RIC1_MYTED</name>
<gene>
    <name evidence="4" type="ORF">MEDL_19278</name>
</gene>
<evidence type="ECO:0000313" key="5">
    <source>
        <dbReference type="Proteomes" id="UP000683360"/>
    </source>
</evidence>
<dbReference type="EMBL" id="CAJPWZ010000984">
    <property type="protein sequence ID" value="CAG2204842.1"/>
    <property type="molecule type" value="Genomic_DNA"/>
</dbReference>
<feature type="repeat" description="ANK" evidence="3">
    <location>
        <begin position="208"/>
        <end position="240"/>
    </location>
</feature>
<dbReference type="Gene3D" id="1.25.40.20">
    <property type="entry name" value="Ankyrin repeat-containing domain"/>
    <property type="match status" value="3"/>
</dbReference>
<dbReference type="AlphaFoldDB" id="A0A8S3RIC1"/>
<reference evidence="4" key="1">
    <citation type="submission" date="2021-03" db="EMBL/GenBank/DDBJ databases">
        <authorList>
            <person name="Bekaert M."/>
        </authorList>
    </citation>
    <scope>NUCLEOTIDE SEQUENCE</scope>
</reference>
<feature type="repeat" description="ANK" evidence="3">
    <location>
        <begin position="84"/>
        <end position="116"/>
    </location>
</feature>
<evidence type="ECO:0000256" key="1">
    <source>
        <dbReference type="ARBA" id="ARBA00022737"/>
    </source>
</evidence>
<dbReference type="SUPFAM" id="SSF48403">
    <property type="entry name" value="Ankyrin repeat"/>
    <property type="match status" value="1"/>
</dbReference>
<keyword evidence="5" id="KW-1185">Reference proteome</keyword>
<sequence>MCEISFENDFLPTCKSHGQLLCKAISQGSVKLWNSVLQYNVNINDLDNLGNSPLHLAAKNMIKKEAAALLLAQDCDINLCYNEDGKSPLLWAIKHDNDDIVNLALHNHADPNVLDKYTSNQSPLHIAATYNTLRTAELLLANDCDINLYNNDRQTPLIIATSNGSQNMVALLLSYGCSKQNYVTKIMSHHFKSLRLKADPNVLDKYTSNQSPLHIAATYATLRTAELLLTNDCDINLYNNDRQTPLIIATSNGSQNMVAQADPNVLDKYTSNQSPLHIAATYDKIRTAELMTLSHDFDINLYNNDRQTPLIIATSNGSQHLVSYYFLMDVEQNYVNANNESPFASLP</sequence>
<dbReference type="PANTHER" id="PTHR24171:SF9">
    <property type="entry name" value="ANKYRIN REPEAT DOMAIN-CONTAINING PROTEIN 39"/>
    <property type="match status" value="1"/>
</dbReference>
<feature type="repeat" description="ANK" evidence="3">
    <location>
        <begin position="49"/>
        <end position="82"/>
    </location>
</feature>
<keyword evidence="2 3" id="KW-0040">ANK repeat</keyword>